<protein>
    <submittedName>
        <fullName evidence="4">Tetratricopeptide repeat protein</fullName>
    </submittedName>
</protein>
<dbReference type="PROSITE" id="PS51257">
    <property type="entry name" value="PROKAR_LIPOPROTEIN"/>
    <property type="match status" value="1"/>
</dbReference>
<reference evidence="4 5" key="1">
    <citation type="submission" date="2019-10" db="EMBL/GenBank/DDBJ databases">
        <title>Alcanivorax sp.PA15-N-34 draft genome sequence.</title>
        <authorList>
            <person name="Liao X."/>
            <person name="Shao Z."/>
        </authorList>
    </citation>
    <scope>NUCLEOTIDE SEQUENCE [LARGE SCALE GENOMIC DNA]</scope>
    <source>
        <strain evidence="4 5">PA15-N-34</strain>
    </source>
</reference>
<evidence type="ECO:0000256" key="1">
    <source>
        <dbReference type="ARBA" id="ARBA00022737"/>
    </source>
</evidence>
<organism evidence="4 5">
    <name type="scientific">Alcanivorax sediminis</name>
    <dbReference type="NCBI Taxonomy" id="2663008"/>
    <lineage>
        <taxon>Bacteria</taxon>
        <taxon>Pseudomonadati</taxon>
        <taxon>Pseudomonadota</taxon>
        <taxon>Gammaproteobacteria</taxon>
        <taxon>Oceanospirillales</taxon>
        <taxon>Alcanivoracaceae</taxon>
        <taxon>Alcanivorax</taxon>
    </lineage>
</organism>
<feature type="repeat" description="TPR" evidence="3">
    <location>
        <begin position="79"/>
        <end position="112"/>
    </location>
</feature>
<comment type="caution">
    <text evidence="4">The sequence shown here is derived from an EMBL/GenBank/DDBJ whole genome shotgun (WGS) entry which is preliminary data.</text>
</comment>
<name>A0A6N7LRE9_9GAMM</name>
<dbReference type="Pfam" id="PF13174">
    <property type="entry name" value="TPR_6"/>
    <property type="match status" value="1"/>
</dbReference>
<dbReference type="RefSeq" id="WP_153498597.1">
    <property type="nucleotide sequence ID" value="NZ_JBMZXE010000008.1"/>
</dbReference>
<keyword evidence="1" id="KW-0677">Repeat</keyword>
<gene>
    <name evidence="4" type="ORF">GFN93_01055</name>
</gene>
<keyword evidence="5" id="KW-1185">Reference proteome</keyword>
<dbReference type="Gene3D" id="1.25.40.10">
    <property type="entry name" value="Tetratricopeptide repeat domain"/>
    <property type="match status" value="1"/>
</dbReference>
<sequence>MRKADQHRSLLLVTLAITLSLLLGGCASTGTTTQPGENIVLNEEQNALFNAAMVQMEQENYQAGIDLLEKVVAQNNASAVPRINMAIAYKKLEKMDKAEEELQAALDIEPNNPVANNEYALLLRKKGQFVEARQTYEKILTKYPEFALANKNLGVLCDIYIKDYQCALDAYQAYSAVKPKDDEVKIWISDLEMRTQ</sequence>
<dbReference type="InterPro" id="IPR019734">
    <property type="entry name" value="TPR_rpt"/>
</dbReference>
<evidence type="ECO:0000313" key="5">
    <source>
        <dbReference type="Proteomes" id="UP000469421"/>
    </source>
</evidence>
<evidence type="ECO:0000256" key="2">
    <source>
        <dbReference type="ARBA" id="ARBA00022803"/>
    </source>
</evidence>
<dbReference type="Proteomes" id="UP000469421">
    <property type="component" value="Unassembled WGS sequence"/>
</dbReference>
<dbReference type="AlphaFoldDB" id="A0A6N7LRE9"/>
<dbReference type="Pfam" id="PF14559">
    <property type="entry name" value="TPR_19"/>
    <property type="match status" value="1"/>
</dbReference>
<keyword evidence="2 3" id="KW-0802">TPR repeat</keyword>
<dbReference type="SMART" id="SM00028">
    <property type="entry name" value="TPR"/>
    <property type="match status" value="3"/>
</dbReference>
<accession>A0A6N7LRE9</accession>
<dbReference type="EMBL" id="WIRE01000001">
    <property type="protein sequence ID" value="MQX51816.1"/>
    <property type="molecule type" value="Genomic_DNA"/>
</dbReference>
<dbReference type="InterPro" id="IPR011990">
    <property type="entry name" value="TPR-like_helical_dom_sf"/>
</dbReference>
<proteinExistence type="predicted"/>
<dbReference type="PANTHER" id="PTHR44943:SF8">
    <property type="entry name" value="TPR REPEAT-CONTAINING PROTEIN MJ0263"/>
    <property type="match status" value="1"/>
</dbReference>
<evidence type="ECO:0000313" key="4">
    <source>
        <dbReference type="EMBL" id="MQX51816.1"/>
    </source>
</evidence>
<evidence type="ECO:0000256" key="3">
    <source>
        <dbReference type="PROSITE-ProRule" id="PRU00339"/>
    </source>
</evidence>
<dbReference type="InterPro" id="IPR051685">
    <property type="entry name" value="Ycf3/AcsC/BcsC/TPR_MFPF"/>
</dbReference>
<dbReference type="PROSITE" id="PS50005">
    <property type="entry name" value="TPR"/>
    <property type="match status" value="1"/>
</dbReference>
<dbReference type="PANTHER" id="PTHR44943">
    <property type="entry name" value="CELLULOSE SYNTHASE OPERON PROTEIN C"/>
    <property type="match status" value="1"/>
</dbReference>
<dbReference type="SUPFAM" id="SSF48452">
    <property type="entry name" value="TPR-like"/>
    <property type="match status" value="1"/>
</dbReference>